<evidence type="ECO:0000256" key="2">
    <source>
        <dbReference type="ARBA" id="ARBA00022801"/>
    </source>
</evidence>
<evidence type="ECO:0000256" key="1">
    <source>
        <dbReference type="ARBA" id="ARBA00005184"/>
    </source>
</evidence>
<feature type="region of interest" description="Disordered" evidence="4">
    <location>
        <begin position="37"/>
        <end position="57"/>
    </location>
</feature>
<keyword evidence="3" id="KW-0063">Aspartyl esterase</keyword>
<evidence type="ECO:0000313" key="6">
    <source>
        <dbReference type="EMBL" id="KAK6932723.1"/>
    </source>
</evidence>
<protein>
    <submittedName>
        <fullName evidence="6">Pectinesterase, catalytic</fullName>
    </submittedName>
</protein>
<dbReference type="Gene3D" id="2.160.20.10">
    <property type="entry name" value="Single-stranded right-handed beta-helix, Pectin lyase-like"/>
    <property type="match status" value="1"/>
</dbReference>
<dbReference type="Pfam" id="PF01095">
    <property type="entry name" value="Pectinesterase"/>
    <property type="match status" value="1"/>
</dbReference>
<accession>A0AAN8VCY6</accession>
<dbReference type="Proteomes" id="UP001370490">
    <property type="component" value="Unassembled WGS sequence"/>
</dbReference>
<evidence type="ECO:0000256" key="4">
    <source>
        <dbReference type="SAM" id="MobiDB-lite"/>
    </source>
</evidence>
<sequence length="194" mass="22006">MSLALSMPGLRIEIYGRGRRILFVELVAEKKRGGELENHLSSSDCNGERRREEENPETISRHQIVVGFTIGCRGEERRKPKIHLSSSDYSVGYGGEPGNHLSLLDCSGEAYLGRPWKPYSRSIIMQSYIHEFINPKSWLEGFNDMATNKNVRGPGSRTDSRVKNDKALELVVSVIWLEQELHYLKAASSFSYQC</sequence>
<dbReference type="EMBL" id="JBAMMX010000010">
    <property type="protein sequence ID" value="KAK6932723.1"/>
    <property type="molecule type" value="Genomic_DNA"/>
</dbReference>
<evidence type="ECO:0000259" key="5">
    <source>
        <dbReference type="Pfam" id="PF01095"/>
    </source>
</evidence>
<name>A0AAN8VCY6_9MAGN</name>
<evidence type="ECO:0000256" key="3">
    <source>
        <dbReference type="ARBA" id="ARBA00023085"/>
    </source>
</evidence>
<reference evidence="6 7" key="1">
    <citation type="submission" date="2023-12" db="EMBL/GenBank/DDBJ databases">
        <title>A high-quality genome assembly for Dillenia turbinata (Dilleniales).</title>
        <authorList>
            <person name="Chanderbali A."/>
        </authorList>
    </citation>
    <scope>NUCLEOTIDE SEQUENCE [LARGE SCALE GENOMIC DNA]</scope>
    <source>
        <strain evidence="6">LSX21</strain>
        <tissue evidence="6">Leaf</tissue>
    </source>
</reference>
<dbReference type="InterPro" id="IPR011050">
    <property type="entry name" value="Pectin_lyase_fold/virulence"/>
</dbReference>
<keyword evidence="2" id="KW-0378">Hydrolase</keyword>
<feature type="domain" description="Pectinesterase catalytic" evidence="5">
    <location>
        <begin position="108"/>
        <end position="163"/>
    </location>
</feature>
<gene>
    <name evidence="6" type="ORF">RJ641_002347</name>
</gene>
<dbReference type="InterPro" id="IPR012334">
    <property type="entry name" value="Pectin_lyas_fold"/>
</dbReference>
<dbReference type="AlphaFoldDB" id="A0AAN8VCY6"/>
<dbReference type="InterPro" id="IPR000070">
    <property type="entry name" value="Pectinesterase_cat"/>
</dbReference>
<organism evidence="6 7">
    <name type="scientific">Dillenia turbinata</name>
    <dbReference type="NCBI Taxonomy" id="194707"/>
    <lineage>
        <taxon>Eukaryota</taxon>
        <taxon>Viridiplantae</taxon>
        <taxon>Streptophyta</taxon>
        <taxon>Embryophyta</taxon>
        <taxon>Tracheophyta</taxon>
        <taxon>Spermatophyta</taxon>
        <taxon>Magnoliopsida</taxon>
        <taxon>eudicotyledons</taxon>
        <taxon>Gunneridae</taxon>
        <taxon>Pentapetalae</taxon>
        <taxon>Dilleniales</taxon>
        <taxon>Dilleniaceae</taxon>
        <taxon>Dillenia</taxon>
    </lineage>
</organism>
<dbReference type="PANTHER" id="PTHR31707">
    <property type="entry name" value="PECTINESTERASE"/>
    <property type="match status" value="1"/>
</dbReference>
<dbReference type="GO" id="GO:0030599">
    <property type="term" value="F:pectinesterase activity"/>
    <property type="evidence" value="ECO:0007669"/>
    <property type="project" value="InterPro"/>
</dbReference>
<dbReference type="GO" id="GO:0042545">
    <property type="term" value="P:cell wall modification"/>
    <property type="evidence" value="ECO:0007669"/>
    <property type="project" value="InterPro"/>
</dbReference>
<proteinExistence type="predicted"/>
<keyword evidence="7" id="KW-1185">Reference proteome</keyword>
<comment type="caution">
    <text evidence="6">The sequence shown here is derived from an EMBL/GenBank/DDBJ whole genome shotgun (WGS) entry which is preliminary data.</text>
</comment>
<dbReference type="SUPFAM" id="SSF51126">
    <property type="entry name" value="Pectin lyase-like"/>
    <property type="match status" value="1"/>
</dbReference>
<evidence type="ECO:0000313" key="7">
    <source>
        <dbReference type="Proteomes" id="UP001370490"/>
    </source>
</evidence>
<comment type="pathway">
    <text evidence="1">Glycan metabolism; pectin degradation; 2-dehydro-3-deoxy-D-gluconate from pectin: step 1/5.</text>
</comment>